<evidence type="ECO:0000313" key="1">
    <source>
        <dbReference type="EMBL" id="KAJ3519447.1"/>
    </source>
</evidence>
<reference evidence="1" key="1">
    <citation type="submission" date="2022-08" db="EMBL/GenBank/DDBJ databases">
        <title>Genome Sequence of Fusarium decemcellulare.</title>
        <authorList>
            <person name="Buettner E."/>
        </authorList>
    </citation>
    <scope>NUCLEOTIDE SEQUENCE</scope>
    <source>
        <strain evidence="1">Babe19</strain>
    </source>
</reference>
<gene>
    <name evidence="1" type="ORF">NM208_g14123</name>
</gene>
<sequence>MTVGGFVACFIAGPLSDRVGRSMVCSLGAALVIGAALLQTFSTNFGKFVGGMTTLGLGVNFQLLTAPVLVTELAHPMNRVFITSCYNTNNFIGLILGGWVTSVTYRMESKWPWMLPCILQICIPLYQYIMVWFCPGSQRWLVTKGKVAEARKILMHYHSTQNAFDDGIVQTELQGIIARVQADQAQIKLNKAGMKSTIMSKGNCHRIWLCSWAVVGSQCGGGTFIASYLPQILILKGISSYNYYII</sequence>
<comment type="caution">
    <text evidence="1">The sequence shown here is derived from an EMBL/GenBank/DDBJ whole genome shotgun (WGS) entry which is preliminary data.</text>
</comment>
<protein>
    <submittedName>
        <fullName evidence="1">Uncharacterized protein</fullName>
    </submittedName>
</protein>
<proteinExistence type="predicted"/>
<keyword evidence="2" id="KW-1185">Reference proteome</keyword>
<organism evidence="1 2">
    <name type="scientific">Fusarium decemcellulare</name>
    <dbReference type="NCBI Taxonomy" id="57161"/>
    <lineage>
        <taxon>Eukaryota</taxon>
        <taxon>Fungi</taxon>
        <taxon>Dikarya</taxon>
        <taxon>Ascomycota</taxon>
        <taxon>Pezizomycotina</taxon>
        <taxon>Sordariomycetes</taxon>
        <taxon>Hypocreomycetidae</taxon>
        <taxon>Hypocreales</taxon>
        <taxon>Nectriaceae</taxon>
        <taxon>Fusarium</taxon>
        <taxon>Fusarium decemcellulare species complex</taxon>
    </lineage>
</organism>
<name>A0ACC1RH98_9HYPO</name>
<evidence type="ECO:0000313" key="2">
    <source>
        <dbReference type="Proteomes" id="UP001148629"/>
    </source>
</evidence>
<dbReference type="EMBL" id="JANRMS010003151">
    <property type="protein sequence ID" value="KAJ3519447.1"/>
    <property type="molecule type" value="Genomic_DNA"/>
</dbReference>
<accession>A0ACC1RH98</accession>
<dbReference type="Proteomes" id="UP001148629">
    <property type="component" value="Unassembled WGS sequence"/>
</dbReference>